<feature type="transmembrane region" description="Helical" evidence="1">
    <location>
        <begin position="12"/>
        <end position="33"/>
    </location>
</feature>
<gene>
    <name evidence="2" type="ORF">BKE30_09585</name>
</gene>
<dbReference type="Pfam" id="PF04402">
    <property type="entry name" value="SIMPL"/>
    <property type="match status" value="1"/>
</dbReference>
<evidence type="ECO:0000313" key="2">
    <source>
        <dbReference type="EMBL" id="ONG39591.1"/>
    </source>
</evidence>
<dbReference type="STRING" id="1907941.BKE30_09585"/>
<dbReference type="InterPro" id="IPR052022">
    <property type="entry name" value="26kDa_periplasmic_antigen"/>
</dbReference>
<dbReference type="PANTHER" id="PTHR34387:SF2">
    <property type="entry name" value="SLR1258 PROTEIN"/>
    <property type="match status" value="1"/>
</dbReference>
<evidence type="ECO:0000313" key="3">
    <source>
        <dbReference type="Proteomes" id="UP000192132"/>
    </source>
</evidence>
<dbReference type="InterPro" id="IPR007497">
    <property type="entry name" value="SIMPL/DUF541"/>
</dbReference>
<dbReference type="EMBL" id="MLCN01000023">
    <property type="protein sequence ID" value="ONG39591.1"/>
    <property type="molecule type" value="Genomic_DNA"/>
</dbReference>
<dbReference type="InterPro" id="IPR010916">
    <property type="entry name" value="TonB_box_CS"/>
</dbReference>
<name>A0A1S8CVQ4_9GAMM</name>
<reference evidence="2 3" key="1">
    <citation type="submission" date="2016-10" db="EMBL/GenBank/DDBJ databases">
        <title>Draft Genome sequence of Alkanindiges sp. strain H1.</title>
        <authorList>
            <person name="Subhash Y."/>
            <person name="Lee S."/>
        </authorList>
    </citation>
    <scope>NUCLEOTIDE SEQUENCE [LARGE SCALE GENOMIC DNA]</scope>
    <source>
        <strain evidence="2 3">H1</strain>
    </source>
</reference>
<protein>
    <recommendedName>
        <fullName evidence="4">SIMPL domain-containing protein</fullName>
    </recommendedName>
</protein>
<dbReference type="Proteomes" id="UP000192132">
    <property type="component" value="Unassembled WGS sequence"/>
</dbReference>
<dbReference type="AlphaFoldDB" id="A0A1S8CVQ4"/>
<dbReference type="Gene3D" id="3.30.70.2970">
    <property type="entry name" value="Protein of unknown function (DUF541), domain 2"/>
    <property type="match status" value="1"/>
</dbReference>
<dbReference type="GO" id="GO:0006974">
    <property type="term" value="P:DNA damage response"/>
    <property type="evidence" value="ECO:0007669"/>
    <property type="project" value="TreeGrafter"/>
</dbReference>
<keyword evidence="1" id="KW-0812">Transmembrane</keyword>
<evidence type="ECO:0000256" key="1">
    <source>
        <dbReference type="SAM" id="Phobius"/>
    </source>
</evidence>
<dbReference type="PROSITE" id="PS00430">
    <property type="entry name" value="TONB_DEPENDENT_REC_1"/>
    <property type="match status" value="1"/>
</dbReference>
<evidence type="ECO:0008006" key="4">
    <source>
        <dbReference type="Google" id="ProtNLM"/>
    </source>
</evidence>
<keyword evidence="3" id="KW-1185">Reference proteome</keyword>
<keyword evidence="1" id="KW-0472">Membrane</keyword>
<accession>A0A1S8CVQ4</accession>
<dbReference type="Gene3D" id="3.30.110.170">
    <property type="entry name" value="Protein of unknown function (DUF541), domain 1"/>
    <property type="match status" value="1"/>
</dbReference>
<dbReference type="OrthoDB" id="9806540at2"/>
<keyword evidence="1" id="KW-1133">Transmembrane helix</keyword>
<sequence length="250" mass="26968">MNNHSNNSPLLPWLSLGTLLALGFIISALILAYSAKQVANSRESITVKGTAEKAVKADKALWSISITAYAASVSDALPQLQQSVAQAKSQLIASKIISASQLQQYDWTSEPVYQRDEQHGESRIVGYTLTQRLGAVFNDVSIPGKLNNLVNQMIVNGMTVERNDTQYLVSNIEGIKLSLIAAATKNAHERALEFAKSGDVTVGNMRSASQGVFQINAPLSTGSDEYGGEYNTSTIDKMARVVVTVNYGIQ</sequence>
<proteinExistence type="predicted"/>
<dbReference type="InterPro" id="IPR016907">
    <property type="entry name" value="UCP029033"/>
</dbReference>
<comment type="caution">
    <text evidence="2">The sequence shown here is derived from an EMBL/GenBank/DDBJ whole genome shotgun (WGS) entry which is preliminary data.</text>
</comment>
<dbReference type="PANTHER" id="PTHR34387">
    <property type="entry name" value="SLR1258 PROTEIN"/>
    <property type="match status" value="1"/>
</dbReference>
<dbReference type="PIRSF" id="PIRSF029033">
    <property type="entry name" value="UCP029033"/>
    <property type="match status" value="1"/>
</dbReference>
<dbReference type="RefSeq" id="WP_076878382.1">
    <property type="nucleotide sequence ID" value="NZ_MLCN01000023.1"/>
</dbReference>
<organism evidence="2 3">
    <name type="scientific">Alkanindiges hydrocarboniclasticus</name>
    <dbReference type="NCBI Taxonomy" id="1907941"/>
    <lineage>
        <taxon>Bacteria</taxon>
        <taxon>Pseudomonadati</taxon>
        <taxon>Pseudomonadota</taxon>
        <taxon>Gammaproteobacteria</taxon>
        <taxon>Moraxellales</taxon>
        <taxon>Moraxellaceae</taxon>
        <taxon>Alkanindiges</taxon>
    </lineage>
</organism>